<feature type="transmembrane region" description="Helical" evidence="1">
    <location>
        <begin position="42"/>
        <end position="61"/>
    </location>
</feature>
<organism evidence="2 3">
    <name type="scientific">Roseibium aggregatum</name>
    <dbReference type="NCBI Taxonomy" id="187304"/>
    <lineage>
        <taxon>Bacteria</taxon>
        <taxon>Pseudomonadati</taxon>
        <taxon>Pseudomonadota</taxon>
        <taxon>Alphaproteobacteria</taxon>
        <taxon>Hyphomicrobiales</taxon>
        <taxon>Stappiaceae</taxon>
        <taxon>Roseibium</taxon>
    </lineage>
</organism>
<evidence type="ECO:0000256" key="1">
    <source>
        <dbReference type="SAM" id="Phobius"/>
    </source>
</evidence>
<sequence>MARAATAGTEVESSGVERRKQADYAAHQGGSMNLPFLVAKNLLFWGTISLSLYGLYAVVAAI</sequence>
<keyword evidence="1" id="KW-0812">Transmembrane</keyword>
<dbReference type="AlphaFoldDB" id="A0A0M6Y629"/>
<keyword evidence="1" id="KW-0472">Membrane</keyword>
<dbReference type="EMBL" id="CXST01000002">
    <property type="protein sequence ID" value="CTQ45552.1"/>
    <property type="molecule type" value="Genomic_DNA"/>
</dbReference>
<keyword evidence="1" id="KW-1133">Transmembrane helix</keyword>
<keyword evidence="3" id="KW-1185">Reference proteome</keyword>
<gene>
    <name evidence="2" type="ORF">LAL4801_04006</name>
</gene>
<protein>
    <submittedName>
        <fullName evidence="2">Uncharacterized protein</fullName>
    </submittedName>
</protein>
<evidence type="ECO:0000313" key="3">
    <source>
        <dbReference type="Proteomes" id="UP000048926"/>
    </source>
</evidence>
<reference evidence="3" key="1">
    <citation type="submission" date="2015-07" db="EMBL/GenBank/DDBJ databases">
        <authorList>
            <person name="Rodrigo-Torres Lidia"/>
            <person name="Arahal R.David."/>
        </authorList>
    </citation>
    <scope>NUCLEOTIDE SEQUENCE [LARGE SCALE GENOMIC DNA]</scope>
    <source>
        <strain evidence="3">CECT 4801</strain>
    </source>
</reference>
<name>A0A0M6Y629_9HYPH</name>
<evidence type="ECO:0000313" key="2">
    <source>
        <dbReference type="EMBL" id="CTQ45552.1"/>
    </source>
</evidence>
<proteinExistence type="predicted"/>
<accession>A0A0M6Y629</accession>
<dbReference type="Proteomes" id="UP000048926">
    <property type="component" value="Unassembled WGS sequence"/>
</dbReference>